<dbReference type="Proteomes" id="UP000436027">
    <property type="component" value="Unassembled WGS sequence"/>
</dbReference>
<evidence type="ECO:0000256" key="1">
    <source>
        <dbReference type="SAM" id="Phobius"/>
    </source>
</evidence>
<evidence type="ECO:0000313" key="3">
    <source>
        <dbReference type="Proteomes" id="UP000436027"/>
    </source>
</evidence>
<keyword evidence="1" id="KW-1133">Transmembrane helix</keyword>
<feature type="transmembrane region" description="Helical" evidence="1">
    <location>
        <begin position="57"/>
        <end position="79"/>
    </location>
</feature>
<dbReference type="RefSeq" id="WP_151487318.1">
    <property type="nucleotide sequence ID" value="NZ_BAAAIN010000005.1"/>
</dbReference>
<keyword evidence="1" id="KW-0472">Membrane</keyword>
<sequence length="173" mass="18704">MMHVRGRWTVDAAREGRAIFDYVWGLRPLFLRWPFLAALAVVAAVAIGLVIGTGSVLGWIVLGLLGSLLLLVLVLRLVLVRSLRAGLKPGVPDGSTVEVALDDTAWTSTSPGQSHTFPWEAYDRVAVSDGYLILTAARKGTWIPHSLVYAPLAAFDADPESVVGFVTAARKRR</sequence>
<dbReference type="EMBL" id="WAAQ01000003">
    <property type="protein sequence ID" value="KAB1881391.1"/>
    <property type="molecule type" value="Genomic_DNA"/>
</dbReference>
<feature type="transmembrane region" description="Helical" evidence="1">
    <location>
        <begin position="29"/>
        <end position="51"/>
    </location>
</feature>
<organism evidence="2 3">
    <name type="scientific">Microbacterium maritypicum</name>
    <name type="common">Microbacterium liquefaciens</name>
    <dbReference type="NCBI Taxonomy" id="33918"/>
    <lineage>
        <taxon>Bacteria</taxon>
        <taxon>Bacillati</taxon>
        <taxon>Actinomycetota</taxon>
        <taxon>Actinomycetes</taxon>
        <taxon>Micrococcales</taxon>
        <taxon>Microbacteriaceae</taxon>
        <taxon>Microbacterium</taxon>
    </lineage>
</organism>
<evidence type="ECO:0008006" key="4">
    <source>
        <dbReference type="Google" id="ProtNLM"/>
    </source>
</evidence>
<comment type="caution">
    <text evidence="2">The sequence shown here is derived from an EMBL/GenBank/DDBJ whole genome shotgun (WGS) entry which is preliminary data.</text>
</comment>
<name>A0AAD3ZXP6_MICMQ</name>
<accession>A0AAD3ZXP6</accession>
<protein>
    <recommendedName>
        <fullName evidence="4">YcxB-like protein domain-containing protein</fullName>
    </recommendedName>
</protein>
<evidence type="ECO:0000313" key="2">
    <source>
        <dbReference type="EMBL" id="KAB1881391.1"/>
    </source>
</evidence>
<reference evidence="2 3" key="1">
    <citation type="submission" date="2019-09" db="EMBL/GenBank/DDBJ databases">
        <title>Whole genome sequencing of Microbacterium maritypicum.</title>
        <authorList>
            <person name="Lenchi N."/>
        </authorList>
    </citation>
    <scope>NUCLEOTIDE SEQUENCE [LARGE SCALE GENOMIC DNA]</scope>
    <source>
        <strain evidence="2 3">DSM 12512</strain>
    </source>
</reference>
<keyword evidence="1" id="KW-0812">Transmembrane</keyword>
<proteinExistence type="predicted"/>
<dbReference type="AlphaFoldDB" id="A0AAD3ZXP6"/>
<gene>
    <name evidence="2" type="ORF">F6W70_16035</name>
</gene>